<keyword evidence="1 3" id="KW-0808">Transferase</keyword>
<dbReference type="SUPFAM" id="SSF53756">
    <property type="entry name" value="UDP-Glycosyltransferase/glycogen phosphorylase"/>
    <property type="match status" value="1"/>
</dbReference>
<dbReference type="PANTHER" id="PTHR12526">
    <property type="entry name" value="GLYCOSYLTRANSFERASE"/>
    <property type="match status" value="1"/>
</dbReference>
<dbReference type="Pfam" id="PF00534">
    <property type="entry name" value="Glycos_transf_1"/>
    <property type="match status" value="1"/>
</dbReference>
<proteinExistence type="predicted"/>
<name>A0A7J5DVR6_NOCSI</name>
<evidence type="ECO:0000313" key="4">
    <source>
        <dbReference type="Proteomes" id="UP000449906"/>
    </source>
</evidence>
<feature type="domain" description="Glycosyl transferase family 1" evidence="2">
    <location>
        <begin position="222"/>
        <end position="374"/>
    </location>
</feature>
<reference evidence="3 4" key="1">
    <citation type="submission" date="2019-09" db="EMBL/GenBank/DDBJ databases">
        <title>Pimelobacter sp. isolated from Paulinella.</title>
        <authorList>
            <person name="Jeong S.E."/>
        </authorList>
    </citation>
    <scope>NUCLEOTIDE SEQUENCE [LARGE SCALE GENOMIC DNA]</scope>
    <source>
        <strain evidence="3 4">Pch-N</strain>
    </source>
</reference>
<dbReference type="Gene3D" id="3.40.50.2000">
    <property type="entry name" value="Glycogen Phosphorylase B"/>
    <property type="match status" value="2"/>
</dbReference>
<protein>
    <submittedName>
        <fullName evidence="3">Glycosyltransferase family 4 protein</fullName>
    </submittedName>
</protein>
<dbReference type="CDD" id="cd03820">
    <property type="entry name" value="GT4_AmsD-like"/>
    <property type="match status" value="1"/>
</dbReference>
<gene>
    <name evidence="3" type="ORF">F9L07_19120</name>
</gene>
<sequence length="399" mass="43919">MSRRALRRLRSVLQGHGHEADARARVVFLVAAVHGRSGVARAVVNIAGALVATHRVEIVSVYDGGRHAFAIDPRIPVRHLVPVAHRRIDELPRGQREEARTKSAYVGDPYFSRLTDAALARELGRLGPGDVLISTRPSLHRLATALTAPDVVRVAWDHFNYPGRQRRGGGMGVIRQAMAALAAFVVLTEADRRDYLRDFPEARIEVIRNAIPWPTVPERVARDSRTVVAAGRLAPVKGFDRLIDAWAVLAPEFPDWRCRILGLGPQQDELQARIDATGVRTIELAGNSDDMPDELRAAEIFAMSSHLEGLPMTIIEALSQGTPVVTFDCPRGPGELVNDANGRLVPDGDVPALTAALRELMQSKELRDELGEQALRDSRQYDIDHVAEVWRRLLADLAG</sequence>
<dbReference type="RefSeq" id="WP_151581383.1">
    <property type="nucleotide sequence ID" value="NZ_WBVM01000002.1"/>
</dbReference>
<accession>A0A7J5DVR6</accession>
<evidence type="ECO:0000256" key="1">
    <source>
        <dbReference type="ARBA" id="ARBA00022679"/>
    </source>
</evidence>
<dbReference type="EMBL" id="WBVM01000002">
    <property type="protein sequence ID" value="KAB2809166.1"/>
    <property type="molecule type" value="Genomic_DNA"/>
</dbReference>
<comment type="caution">
    <text evidence="3">The sequence shown here is derived from an EMBL/GenBank/DDBJ whole genome shotgun (WGS) entry which is preliminary data.</text>
</comment>
<dbReference type="AlphaFoldDB" id="A0A7J5DVR6"/>
<dbReference type="InterPro" id="IPR001296">
    <property type="entry name" value="Glyco_trans_1"/>
</dbReference>
<dbReference type="Proteomes" id="UP000449906">
    <property type="component" value="Unassembled WGS sequence"/>
</dbReference>
<dbReference type="PANTHER" id="PTHR12526:SF627">
    <property type="entry name" value="D-RHAMNOSYLTRANSFERASE WBPZ"/>
    <property type="match status" value="1"/>
</dbReference>
<dbReference type="GO" id="GO:0016757">
    <property type="term" value="F:glycosyltransferase activity"/>
    <property type="evidence" value="ECO:0007669"/>
    <property type="project" value="InterPro"/>
</dbReference>
<evidence type="ECO:0000313" key="3">
    <source>
        <dbReference type="EMBL" id="KAB2809166.1"/>
    </source>
</evidence>
<organism evidence="3 4">
    <name type="scientific">Nocardioides simplex</name>
    <name type="common">Arthrobacter simplex</name>
    <dbReference type="NCBI Taxonomy" id="2045"/>
    <lineage>
        <taxon>Bacteria</taxon>
        <taxon>Bacillati</taxon>
        <taxon>Actinomycetota</taxon>
        <taxon>Actinomycetes</taxon>
        <taxon>Propionibacteriales</taxon>
        <taxon>Nocardioidaceae</taxon>
        <taxon>Pimelobacter</taxon>
    </lineage>
</organism>
<evidence type="ECO:0000259" key="2">
    <source>
        <dbReference type="Pfam" id="PF00534"/>
    </source>
</evidence>